<dbReference type="GO" id="GO:0005685">
    <property type="term" value="C:U1 snRNP"/>
    <property type="evidence" value="ECO:0007669"/>
    <property type="project" value="TreeGrafter"/>
</dbReference>
<dbReference type="FunFam" id="1.25.40.10:FF:000064">
    <property type="entry name" value="Putative pre-mrna-processing factor 39"/>
    <property type="match status" value="1"/>
</dbReference>
<dbReference type="OrthoDB" id="10265668at2759"/>
<accession>A0A1B8G8F2</accession>
<reference evidence="9" key="2">
    <citation type="journal article" date="2018" name="Nat. Commun.">
        <title>Extreme sensitivity to ultraviolet light in the fungal pathogen causing white-nose syndrome of bats.</title>
        <authorList>
            <person name="Palmer J.M."/>
            <person name="Drees K.P."/>
            <person name="Foster J.T."/>
            <person name="Lindner D.L."/>
        </authorList>
    </citation>
    <scope>NUCLEOTIDE SEQUENCE [LARGE SCALE GENOMIC DNA]</scope>
    <source>
        <strain evidence="9">UAMH 10579</strain>
    </source>
</reference>
<proteinExistence type="inferred from homology"/>
<dbReference type="SUPFAM" id="SSF48452">
    <property type="entry name" value="TPR-like"/>
    <property type="match status" value="1"/>
</dbReference>
<dbReference type="RefSeq" id="XP_018125841.1">
    <property type="nucleotide sequence ID" value="XM_018279485.2"/>
</dbReference>
<dbReference type="GO" id="GO:0000243">
    <property type="term" value="C:commitment complex"/>
    <property type="evidence" value="ECO:0007669"/>
    <property type="project" value="TreeGrafter"/>
</dbReference>
<dbReference type="InterPro" id="IPR003107">
    <property type="entry name" value="HAT"/>
</dbReference>
<evidence type="ECO:0000313" key="8">
    <source>
        <dbReference type="EMBL" id="OBT92108.1"/>
    </source>
</evidence>
<evidence type="ECO:0000256" key="4">
    <source>
        <dbReference type="ARBA" id="ARBA00023187"/>
    </source>
</evidence>
<dbReference type="Gene3D" id="1.25.40.10">
    <property type="entry name" value="Tetratricopeptide repeat domain"/>
    <property type="match status" value="2"/>
</dbReference>
<keyword evidence="4" id="KW-0508">mRNA splicing</keyword>
<evidence type="ECO:0000256" key="6">
    <source>
        <dbReference type="ARBA" id="ARBA00038019"/>
    </source>
</evidence>
<dbReference type="InterPro" id="IPR011990">
    <property type="entry name" value="TPR-like_helical_dom_sf"/>
</dbReference>
<evidence type="ECO:0000256" key="7">
    <source>
        <dbReference type="SAM" id="MobiDB-lite"/>
    </source>
</evidence>
<dbReference type="EMBL" id="KV460273">
    <property type="protein sequence ID" value="OBT92108.1"/>
    <property type="molecule type" value="Genomic_DNA"/>
</dbReference>
<evidence type="ECO:0008006" key="10">
    <source>
        <dbReference type="Google" id="ProtNLM"/>
    </source>
</evidence>
<evidence type="ECO:0000256" key="3">
    <source>
        <dbReference type="ARBA" id="ARBA00022737"/>
    </source>
</evidence>
<evidence type="ECO:0000256" key="1">
    <source>
        <dbReference type="ARBA" id="ARBA00004123"/>
    </source>
</evidence>
<dbReference type="SMART" id="SM00386">
    <property type="entry name" value="HAT"/>
    <property type="match status" value="7"/>
</dbReference>
<dbReference type="STRING" id="342668.A0A1B8G8F2"/>
<dbReference type="Pfam" id="PF23240">
    <property type="entry name" value="HAT_PRP39_N"/>
    <property type="match status" value="1"/>
</dbReference>
<keyword evidence="3" id="KW-0677">Repeat</keyword>
<dbReference type="FunFam" id="1.25.40.10:FF:000451">
    <property type="entry name" value="mRNA splicing protein (Prp39), putative"/>
    <property type="match status" value="1"/>
</dbReference>
<dbReference type="PANTHER" id="PTHR17204">
    <property type="entry name" value="PRE-MRNA PROCESSING PROTEIN PRP39-RELATED"/>
    <property type="match status" value="1"/>
</dbReference>
<organism evidence="8 9">
    <name type="scientific">Pseudogymnoascus verrucosus</name>
    <dbReference type="NCBI Taxonomy" id="342668"/>
    <lineage>
        <taxon>Eukaryota</taxon>
        <taxon>Fungi</taxon>
        <taxon>Dikarya</taxon>
        <taxon>Ascomycota</taxon>
        <taxon>Pezizomycotina</taxon>
        <taxon>Leotiomycetes</taxon>
        <taxon>Thelebolales</taxon>
        <taxon>Thelebolaceae</taxon>
        <taxon>Pseudogymnoascus</taxon>
    </lineage>
</organism>
<keyword evidence="5" id="KW-0539">Nucleus</keyword>
<evidence type="ECO:0000256" key="5">
    <source>
        <dbReference type="ARBA" id="ARBA00023242"/>
    </source>
</evidence>
<dbReference type="GeneID" id="28843464"/>
<evidence type="ECO:0000256" key="2">
    <source>
        <dbReference type="ARBA" id="ARBA00022664"/>
    </source>
</evidence>
<gene>
    <name evidence="8" type="ORF">VE01_10078</name>
</gene>
<dbReference type="Pfam" id="PF23241">
    <property type="entry name" value="HAT_PRP39_C"/>
    <property type="match status" value="1"/>
</dbReference>
<reference evidence="8 9" key="1">
    <citation type="submission" date="2016-03" db="EMBL/GenBank/DDBJ databases">
        <title>Comparative genomics of Pseudogymnoascus destructans, the fungus causing white-nose syndrome of bats.</title>
        <authorList>
            <person name="Palmer J.M."/>
            <person name="Drees K.P."/>
            <person name="Foster J.T."/>
            <person name="Lindner D.L."/>
        </authorList>
    </citation>
    <scope>NUCLEOTIDE SEQUENCE [LARGE SCALE GENOMIC DNA]</scope>
    <source>
        <strain evidence="8 9">UAMH 10579</strain>
    </source>
</reference>
<keyword evidence="2" id="KW-0507">mRNA processing</keyword>
<feature type="region of interest" description="Disordered" evidence="7">
    <location>
        <begin position="532"/>
        <end position="563"/>
    </location>
</feature>
<name>A0A1B8G8F2_9PEZI</name>
<comment type="similarity">
    <text evidence="6">Belongs to the PRP39 family.</text>
</comment>
<evidence type="ECO:0000313" key="9">
    <source>
        <dbReference type="Proteomes" id="UP000091956"/>
    </source>
</evidence>
<dbReference type="GO" id="GO:0000395">
    <property type="term" value="P:mRNA 5'-splice site recognition"/>
    <property type="evidence" value="ECO:0007669"/>
    <property type="project" value="TreeGrafter"/>
</dbReference>
<protein>
    <recommendedName>
        <fullName evidence="10">Pre-mRNA-processing factor 39</fullName>
    </recommendedName>
</protein>
<dbReference type="InterPro" id="IPR059164">
    <property type="entry name" value="HAT_PRP39_C"/>
</dbReference>
<dbReference type="GO" id="GO:0030627">
    <property type="term" value="F:pre-mRNA 5'-splice site binding"/>
    <property type="evidence" value="ECO:0007669"/>
    <property type="project" value="TreeGrafter"/>
</dbReference>
<sequence>MADFHFGGTEEESAEITKLNNEVLEDTDNFENWEKLVRAAESLEGGLNRNSSPQAITTVRDVYDRFLLKFPLLFGYWKKYADLEFLIAGTEAAEMVFERGVASITNSVDLWTDYCSFKVETSHVPDVTRELFERGASCVGLDFLAHPFWDKYLEFEDRWEAHDKIFAILSRVVHIPMHQYARYFEKFRQLAHTRPVSELLPADVLAKYSEEIMTEASNYPSAPKGELEVERELRAKIDNDHMAIFTNTQTETTKRWTYESEVKRPYFHVTELDVHQLVNWRKYLDFEEAEGNYVRAQFLYERCLVTCAFYDEFWFRYARWMLAQDGKEEEVRNIYQRASTLYVPISRPGIRLQYAYFEESAGRPDVSQEIHEAILMRLPGNVETIVSWANLQRRQSGLEAAIEVYKNQIDSPSIDIHSKAALVVDWAFLLWKINGSVTDARQVFETNAQWYPSSRQFWEKYLQFELEQPTSTASESEQYTRIKQVFDDIRRKARLTTATVKDLSHYYMEYLQQRGTRDAMKEFLQVDREINGPVSVRSSGDGGKPAVQENDQDSQDPKGDASYSKYYRLPELVASSQATAQLAPFH</sequence>
<dbReference type="Proteomes" id="UP000091956">
    <property type="component" value="Unassembled WGS sequence"/>
</dbReference>
<comment type="subcellular location">
    <subcellularLocation>
        <location evidence="1">Nucleus</location>
    </subcellularLocation>
</comment>
<dbReference type="AlphaFoldDB" id="A0A1B8G8F2"/>
<keyword evidence="9" id="KW-1185">Reference proteome</keyword>
<dbReference type="GO" id="GO:0071004">
    <property type="term" value="C:U2-type prespliceosome"/>
    <property type="evidence" value="ECO:0007669"/>
    <property type="project" value="TreeGrafter"/>
</dbReference>
<dbReference type="PANTHER" id="PTHR17204:SF5">
    <property type="entry name" value="PRE-MRNA-PROCESSING FACTOR 39"/>
    <property type="match status" value="1"/>
</dbReference>